<dbReference type="EMBL" id="JABBVZ010000144">
    <property type="protein sequence ID" value="NMP24752.1"/>
    <property type="molecule type" value="Genomic_DNA"/>
</dbReference>
<keyword evidence="1" id="KW-0812">Transmembrane</keyword>
<gene>
    <name evidence="2" type="ORF">HIJ39_20805</name>
</gene>
<keyword evidence="1" id="KW-0472">Membrane</keyword>
<feature type="transmembrane region" description="Helical" evidence="1">
    <location>
        <begin position="46"/>
        <end position="62"/>
    </location>
</feature>
<keyword evidence="3" id="KW-1185">Reference proteome</keyword>
<dbReference type="RefSeq" id="WP_169102959.1">
    <property type="nucleotide sequence ID" value="NZ_JABBVZ010000144.1"/>
</dbReference>
<comment type="caution">
    <text evidence="2">The sequence shown here is derived from an EMBL/GenBank/DDBJ whole genome shotgun (WGS) entry which is preliminary data.</text>
</comment>
<organism evidence="2 3">
    <name type="scientific">Sulfobacillus harzensis</name>
    <dbReference type="NCBI Taxonomy" id="2729629"/>
    <lineage>
        <taxon>Bacteria</taxon>
        <taxon>Bacillati</taxon>
        <taxon>Bacillota</taxon>
        <taxon>Clostridia</taxon>
        <taxon>Eubacteriales</taxon>
        <taxon>Clostridiales Family XVII. Incertae Sedis</taxon>
        <taxon>Sulfobacillus</taxon>
    </lineage>
</organism>
<proteinExistence type="predicted"/>
<evidence type="ECO:0000313" key="3">
    <source>
        <dbReference type="Proteomes" id="UP000533476"/>
    </source>
</evidence>
<reference evidence="2 3" key="1">
    <citation type="submission" date="2020-04" db="EMBL/GenBank/DDBJ databases">
        <authorList>
            <person name="Zhang R."/>
            <person name="Schippers A."/>
        </authorList>
    </citation>
    <scope>NUCLEOTIDE SEQUENCE [LARGE SCALE GENOMIC DNA]</scope>
    <source>
        <strain evidence="2 3">DSM 109850</strain>
    </source>
</reference>
<accession>A0A7Y0Q4L7</accession>
<dbReference type="Proteomes" id="UP000533476">
    <property type="component" value="Unassembled WGS sequence"/>
</dbReference>
<evidence type="ECO:0000313" key="2">
    <source>
        <dbReference type="EMBL" id="NMP24752.1"/>
    </source>
</evidence>
<sequence length="69" mass="7387">MNIKSQNAALRRKAATINGLIALGATMIGVTVASPIPAFWRGLMTGVWIAGTVGLIGGQVFLQRAHRWR</sequence>
<keyword evidence="1" id="KW-1133">Transmembrane helix</keyword>
<protein>
    <submittedName>
        <fullName evidence="2">Uncharacterized protein</fullName>
    </submittedName>
</protein>
<feature type="transmembrane region" description="Helical" evidence="1">
    <location>
        <begin position="20"/>
        <end position="40"/>
    </location>
</feature>
<name>A0A7Y0Q4L7_9FIRM</name>
<dbReference type="AlphaFoldDB" id="A0A7Y0Q4L7"/>
<evidence type="ECO:0000256" key="1">
    <source>
        <dbReference type="SAM" id="Phobius"/>
    </source>
</evidence>